<dbReference type="EMBL" id="CP144089">
    <property type="protein sequence ID" value="WWD03152.1"/>
    <property type="molecule type" value="Genomic_DNA"/>
</dbReference>
<dbReference type="GeneID" id="91100003"/>
<name>A0AAX4K9U5_9TREE</name>
<dbReference type="Pfam" id="PF04082">
    <property type="entry name" value="Fungal_trans"/>
    <property type="match status" value="1"/>
</dbReference>
<gene>
    <name evidence="5" type="ORF">V865_001199</name>
</gene>
<keyword evidence="2" id="KW-0539">Nucleus</keyword>
<evidence type="ECO:0000313" key="6">
    <source>
        <dbReference type="Proteomes" id="UP001358614"/>
    </source>
</evidence>
<dbReference type="InterPro" id="IPR007219">
    <property type="entry name" value="XnlR_reg_dom"/>
</dbReference>
<dbReference type="PANTHER" id="PTHR31001">
    <property type="entry name" value="UNCHARACTERIZED TRANSCRIPTIONAL REGULATORY PROTEIN"/>
    <property type="match status" value="1"/>
</dbReference>
<keyword evidence="6" id="KW-1185">Reference proteome</keyword>
<accession>A0AAX4K9U5</accession>
<comment type="subcellular location">
    <subcellularLocation>
        <location evidence="1">Nucleus</location>
    </subcellularLocation>
</comment>
<feature type="compositionally biased region" description="Basic residues" evidence="3">
    <location>
        <begin position="90"/>
        <end position="100"/>
    </location>
</feature>
<dbReference type="PANTHER" id="PTHR31001:SF90">
    <property type="entry name" value="CENTROMERE DNA-BINDING PROTEIN COMPLEX CBF3 SUBUNIT B"/>
    <property type="match status" value="1"/>
</dbReference>
<feature type="domain" description="Xylanolytic transcriptional activator regulatory" evidence="4">
    <location>
        <begin position="220"/>
        <end position="425"/>
    </location>
</feature>
<reference evidence="5 6" key="1">
    <citation type="submission" date="2024-01" db="EMBL/GenBank/DDBJ databases">
        <title>Comparative genomics of Cryptococcus and Kwoniella reveals pathogenesis evolution and contrasting modes of karyotype evolution via chromosome fusion or intercentromeric recombination.</title>
        <authorList>
            <person name="Coelho M.A."/>
            <person name="David-Palma M."/>
            <person name="Shea T."/>
            <person name="Bowers K."/>
            <person name="McGinley-Smith S."/>
            <person name="Mohammad A.W."/>
            <person name="Gnirke A."/>
            <person name="Yurkov A.M."/>
            <person name="Nowrousian M."/>
            <person name="Sun S."/>
            <person name="Cuomo C.A."/>
            <person name="Heitman J."/>
        </authorList>
    </citation>
    <scope>NUCLEOTIDE SEQUENCE [LARGE SCALE GENOMIC DNA]</scope>
    <source>
        <strain evidence="5 6">PYCC6329</strain>
    </source>
</reference>
<dbReference type="GO" id="GO:0006351">
    <property type="term" value="P:DNA-templated transcription"/>
    <property type="evidence" value="ECO:0007669"/>
    <property type="project" value="InterPro"/>
</dbReference>
<dbReference type="InterPro" id="IPR050613">
    <property type="entry name" value="Sec_Metabolite_Reg"/>
</dbReference>
<dbReference type="AlphaFoldDB" id="A0AAX4K9U5"/>
<protein>
    <recommendedName>
        <fullName evidence="4">Xylanolytic transcriptional activator regulatory domain-containing protein</fullName>
    </recommendedName>
</protein>
<dbReference type="GO" id="GO:0005634">
    <property type="term" value="C:nucleus"/>
    <property type="evidence" value="ECO:0007669"/>
    <property type="project" value="UniProtKB-SubCell"/>
</dbReference>
<dbReference type="Proteomes" id="UP001358614">
    <property type="component" value="Chromosome 1"/>
</dbReference>
<dbReference type="GO" id="GO:0008270">
    <property type="term" value="F:zinc ion binding"/>
    <property type="evidence" value="ECO:0007669"/>
    <property type="project" value="InterPro"/>
</dbReference>
<evidence type="ECO:0000259" key="4">
    <source>
        <dbReference type="Pfam" id="PF04082"/>
    </source>
</evidence>
<dbReference type="RefSeq" id="XP_066081119.1">
    <property type="nucleotide sequence ID" value="XM_066225022.1"/>
</dbReference>
<organism evidence="5 6">
    <name type="scientific">Kwoniella europaea PYCC6329</name>
    <dbReference type="NCBI Taxonomy" id="1423913"/>
    <lineage>
        <taxon>Eukaryota</taxon>
        <taxon>Fungi</taxon>
        <taxon>Dikarya</taxon>
        <taxon>Basidiomycota</taxon>
        <taxon>Agaricomycotina</taxon>
        <taxon>Tremellomycetes</taxon>
        <taxon>Tremellales</taxon>
        <taxon>Cryptococcaceae</taxon>
        <taxon>Kwoniella</taxon>
    </lineage>
</organism>
<proteinExistence type="predicted"/>
<evidence type="ECO:0000256" key="1">
    <source>
        <dbReference type="ARBA" id="ARBA00004123"/>
    </source>
</evidence>
<evidence type="ECO:0000313" key="5">
    <source>
        <dbReference type="EMBL" id="WWD03152.1"/>
    </source>
</evidence>
<feature type="region of interest" description="Disordered" evidence="3">
    <location>
        <begin position="61"/>
        <end position="121"/>
    </location>
</feature>
<evidence type="ECO:0000256" key="2">
    <source>
        <dbReference type="ARBA" id="ARBA00023242"/>
    </source>
</evidence>
<dbReference type="CDD" id="cd12148">
    <property type="entry name" value="fungal_TF_MHR"/>
    <property type="match status" value="1"/>
</dbReference>
<dbReference type="GO" id="GO:0003677">
    <property type="term" value="F:DNA binding"/>
    <property type="evidence" value="ECO:0007669"/>
    <property type="project" value="InterPro"/>
</dbReference>
<dbReference type="KEGG" id="ker:91100003"/>
<evidence type="ECO:0000256" key="3">
    <source>
        <dbReference type="SAM" id="MobiDB-lite"/>
    </source>
</evidence>
<sequence length="726" mass="81802">MVDVASTTRYVARFASNRKSCWKTIRKQFNPERSLGSGHFYRAPSVLDAKSNAIALNPATHRSHLRTSNSSDSDPAPPRSPSSVDSSKSAVRKTKRRKEGHHGGSSLRGTNSHREKAVEGQGLWHPWISTRTTVDRSDGQYTENALKDMEDYLTAGAMSAKWTISAEGEGGHRRYTSPLSEGIVERLTHQNCIPSHRELYEKVIGVLPKRKEAVHCLVARYFSNVAWHWHILHRQSFLEEYEAFGVLFDRGEIAQVDPLWLANLFAVLTLAANSFDEVDDITGMFFDATELVALPDIFCRAAGSALECGDWLGKARIRSIQALSLLGTHLLFNAAPDCVERIGMYCITSMRMCQELGFHVLSDDPTKMPLSDPSFPQQPSLLKREIALRLFYNCVTLDLLQHRHRPFMDLNDITCGLPGNYNDDHLSFDSEDVPRPAPSLTETAMDILRFESAKMQREWLNLVKRDRPPSDQVLLDIDERIMQIHTRYALDQIDLRENRQMTWSKLISIYNLHVRRMRFHRPFILSGEQSHTQEALKQAVESAARGLISAALELYRLGAPLVRGCFFLLHLQSAVVVLIQQAWHGDNLPVANADDELISNVIAVFRHYEGSLRTQVGRAARIGATTIQLLVEALNDRRSFAGLHESFVHALKRISNTVRRGETVQDQLVGTLLASDNQVANQGVTQLDPGITFSDPALEAWMLSFMNVSEGDNQIWDNRPAYQEGN</sequence>